<dbReference type="InterPro" id="IPR036236">
    <property type="entry name" value="Znf_C2H2_sf"/>
</dbReference>
<comment type="function">
    <text evidence="1">May be involved in transcriptional regulation.</text>
</comment>
<feature type="chain" id="PRO_5011121284" evidence="12">
    <location>
        <begin position="26"/>
        <end position="515"/>
    </location>
</feature>
<dbReference type="InterPro" id="IPR013087">
    <property type="entry name" value="Znf_C2H2_type"/>
</dbReference>
<dbReference type="GO" id="GO:0001228">
    <property type="term" value="F:DNA-binding transcription activator activity, RNA polymerase II-specific"/>
    <property type="evidence" value="ECO:0007669"/>
    <property type="project" value="TreeGrafter"/>
</dbReference>
<keyword evidence="8" id="KW-0238">DNA-binding</keyword>
<dbReference type="InParanoid" id="A0A212ENN1"/>
<feature type="domain" description="C2H2-type" evidence="13">
    <location>
        <begin position="462"/>
        <end position="489"/>
    </location>
</feature>
<comment type="caution">
    <text evidence="14">The sequence shown here is derived from an EMBL/GenBank/DDBJ whole genome shotgun (WGS) entry which is preliminary data.</text>
</comment>
<gene>
    <name evidence="14" type="ORF">KGM_211825</name>
</gene>
<proteinExistence type="predicted"/>
<comment type="subcellular location">
    <subcellularLocation>
        <location evidence="2">Nucleus</location>
    </subcellularLocation>
</comment>
<dbReference type="GO" id="GO:0000978">
    <property type="term" value="F:RNA polymerase II cis-regulatory region sequence-specific DNA binding"/>
    <property type="evidence" value="ECO:0007669"/>
    <property type="project" value="TreeGrafter"/>
</dbReference>
<evidence type="ECO:0000256" key="7">
    <source>
        <dbReference type="ARBA" id="ARBA00023015"/>
    </source>
</evidence>
<dbReference type="SMART" id="SM00355">
    <property type="entry name" value="ZnF_C2H2"/>
    <property type="match status" value="10"/>
</dbReference>
<dbReference type="GO" id="GO:0008270">
    <property type="term" value="F:zinc ion binding"/>
    <property type="evidence" value="ECO:0007669"/>
    <property type="project" value="UniProtKB-KW"/>
</dbReference>
<evidence type="ECO:0000256" key="6">
    <source>
        <dbReference type="ARBA" id="ARBA00022833"/>
    </source>
</evidence>
<evidence type="ECO:0000256" key="9">
    <source>
        <dbReference type="ARBA" id="ARBA00023163"/>
    </source>
</evidence>
<dbReference type="FunFam" id="3.30.160.60:FF:000496">
    <property type="entry name" value="Zinc finger with KRAB and SCAN domains 1"/>
    <property type="match status" value="1"/>
</dbReference>
<dbReference type="PANTHER" id="PTHR24393:SF34">
    <property type="entry name" value="PR_SET DOMAIN 13"/>
    <property type="match status" value="1"/>
</dbReference>
<name>A0A212ENN1_DANPL</name>
<sequence>MYFKYTDYLFYVLLIMIQTVQRVSGKAFIENEPVTTPELQIFPMGFDEVFNDATNVLGNVVRKIISKKRLLGLDSNWYWLCFKNLTEQYVRFDDAVSLHPESGVFQPLSEILLKLLGDNICDEIKGVEAVCTDCVENALLSARFVEKCQHSTKALNEVFNNISNTLDVDIDNKDSNKTLYVVIEDLESKLLVVKKTDERNSLQGTFECEVCTDSFDTFTDLKVHNLTNHGTLTCDKCYDTFDSNTEFSLHESQHHVYKCPECPQYRNTEESLEDHQNRLHNVFVCKECGKRCRGLYKLQVHEEKHKTKNSCPKCGKSYTTKEFFDRHVNLCINNLIDPHPIRSSMVKSYSCEKCDKAYSTAGGLRVHNRFAHGNAKPHECKECGKQFTAPSYLKVHMIKHTGEKNFKCDICHSKFVSKEALLYHTRRHTGEKPYSCKYCNERFVNASTRAEHIKFKHVGPTLMCEICSRKFVTSHFLKQHINRHHDPTSKLYYGRNMIPPNLPLQQNMKKVVIHN</sequence>
<dbReference type="GO" id="GO:0005634">
    <property type="term" value="C:nucleus"/>
    <property type="evidence" value="ECO:0007669"/>
    <property type="project" value="UniProtKB-SubCell"/>
</dbReference>
<evidence type="ECO:0000256" key="11">
    <source>
        <dbReference type="PROSITE-ProRule" id="PRU00042"/>
    </source>
</evidence>
<evidence type="ECO:0000256" key="2">
    <source>
        <dbReference type="ARBA" id="ARBA00004123"/>
    </source>
</evidence>
<organism evidence="14 15">
    <name type="scientific">Danaus plexippus plexippus</name>
    <dbReference type="NCBI Taxonomy" id="278856"/>
    <lineage>
        <taxon>Eukaryota</taxon>
        <taxon>Metazoa</taxon>
        <taxon>Ecdysozoa</taxon>
        <taxon>Arthropoda</taxon>
        <taxon>Hexapoda</taxon>
        <taxon>Insecta</taxon>
        <taxon>Pterygota</taxon>
        <taxon>Neoptera</taxon>
        <taxon>Endopterygota</taxon>
        <taxon>Lepidoptera</taxon>
        <taxon>Glossata</taxon>
        <taxon>Ditrysia</taxon>
        <taxon>Papilionoidea</taxon>
        <taxon>Nymphalidae</taxon>
        <taxon>Danainae</taxon>
        <taxon>Danaini</taxon>
        <taxon>Danaina</taxon>
        <taxon>Danaus</taxon>
        <taxon>Danaus</taxon>
    </lineage>
</organism>
<feature type="domain" description="C2H2-type" evidence="13">
    <location>
        <begin position="283"/>
        <end position="310"/>
    </location>
</feature>
<evidence type="ECO:0000313" key="15">
    <source>
        <dbReference type="Proteomes" id="UP000007151"/>
    </source>
</evidence>
<feature type="domain" description="C2H2-type" evidence="13">
    <location>
        <begin position="434"/>
        <end position="462"/>
    </location>
</feature>
<feature type="domain" description="C2H2-type" evidence="13">
    <location>
        <begin position="257"/>
        <end position="280"/>
    </location>
</feature>
<dbReference type="PANTHER" id="PTHR24393">
    <property type="entry name" value="ZINC FINGER PROTEIN"/>
    <property type="match status" value="1"/>
</dbReference>
<evidence type="ECO:0000256" key="5">
    <source>
        <dbReference type="ARBA" id="ARBA00022771"/>
    </source>
</evidence>
<dbReference type="EMBL" id="AGBW02013627">
    <property type="protein sequence ID" value="OWR43089.1"/>
    <property type="molecule type" value="Genomic_DNA"/>
</dbReference>
<protein>
    <submittedName>
        <fullName evidence="14">Zinc finger protein 709</fullName>
    </submittedName>
</protein>
<feature type="domain" description="C2H2-type" evidence="13">
    <location>
        <begin position="349"/>
        <end position="377"/>
    </location>
</feature>
<dbReference type="FunFam" id="3.30.160.60:FF:000870">
    <property type="entry name" value="zinc finger protein 197 isoform X1"/>
    <property type="match status" value="1"/>
</dbReference>
<evidence type="ECO:0000256" key="8">
    <source>
        <dbReference type="ARBA" id="ARBA00023125"/>
    </source>
</evidence>
<dbReference type="GO" id="GO:0042802">
    <property type="term" value="F:identical protein binding"/>
    <property type="evidence" value="ECO:0007669"/>
    <property type="project" value="UniProtKB-ARBA"/>
</dbReference>
<evidence type="ECO:0000256" key="3">
    <source>
        <dbReference type="ARBA" id="ARBA00022723"/>
    </source>
</evidence>
<keyword evidence="7" id="KW-0805">Transcription regulation</keyword>
<keyword evidence="9" id="KW-0804">Transcription</keyword>
<dbReference type="SUPFAM" id="SSF57667">
    <property type="entry name" value="beta-beta-alpha zinc fingers"/>
    <property type="match status" value="4"/>
</dbReference>
<feature type="domain" description="C2H2-type" evidence="13">
    <location>
        <begin position="406"/>
        <end position="433"/>
    </location>
</feature>
<evidence type="ECO:0000259" key="13">
    <source>
        <dbReference type="PROSITE" id="PS50157"/>
    </source>
</evidence>
<dbReference type="AlphaFoldDB" id="A0A212ENN1"/>
<feature type="domain" description="C2H2-type" evidence="13">
    <location>
        <begin position="206"/>
        <end position="229"/>
    </location>
</feature>
<dbReference type="Pfam" id="PF00096">
    <property type="entry name" value="zf-C2H2"/>
    <property type="match status" value="4"/>
</dbReference>
<evidence type="ECO:0000256" key="12">
    <source>
        <dbReference type="SAM" id="SignalP"/>
    </source>
</evidence>
<dbReference type="Gene3D" id="3.30.160.60">
    <property type="entry name" value="Classic Zinc Finger"/>
    <property type="match status" value="6"/>
</dbReference>
<feature type="signal peptide" evidence="12">
    <location>
        <begin position="1"/>
        <end position="25"/>
    </location>
</feature>
<evidence type="ECO:0000256" key="1">
    <source>
        <dbReference type="ARBA" id="ARBA00003767"/>
    </source>
</evidence>
<dbReference type="eggNOG" id="KOG1721">
    <property type="taxonomic scope" value="Eukaryota"/>
</dbReference>
<evidence type="ECO:0000313" key="14">
    <source>
        <dbReference type="EMBL" id="OWR43089.1"/>
    </source>
</evidence>
<evidence type="ECO:0000256" key="4">
    <source>
        <dbReference type="ARBA" id="ARBA00022737"/>
    </source>
</evidence>
<keyword evidence="3" id="KW-0479">Metal-binding</keyword>
<accession>A0A212ENN1</accession>
<dbReference type="PROSITE" id="PS00028">
    <property type="entry name" value="ZINC_FINGER_C2H2_1"/>
    <property type="match status" value="8"/>
</dbReference>
<dbReference type="Proteomes" id="UP000007151">
    <property type="component" value="Unassembled WGS sequence"/>
</dbReference>
<keyword evidence="10" id="KW-0539">Nucleus</keyword>
<keyword evidence="5 11" id="KW-0863">Zinc-finger</keyword>
<reference evidence="14 15" key="1">
    <citation type="journal article" date="2011" name="Cell">
        <title>The monarch butterfly genome yields insights into long-distance migration.</title>
        <authorList>
            <person name="Zhan S."/>
            <person name="Merlin C."/>
            <person name="Boore J.L."/>
            <person name="Reppert S.M."/>
        </authorList>
    </citation>
    <scope>NUCLEOTIDE SEQUENCE [LARGE SCALE GENOMIC DNA]</scope>
    <source>
        <strain evidence="14">F-2</strain>
    </source>
</reference>
<dbReference type="PROSITE" id="PS50157">
    <property type="entry name" value="ZINC_FINGER_C2H2_2"/>
    <property type="match status" value="8"/>
</dbReference>
<dbReference type="KEGG" id="dpl:KGM_211825"/>
<keyword evidence="4" id="KW-0677">Repeat</keyword>
<keyword evidence="12" id="KW-0732">Signal</keyword>
<keyword evidence="6" id="KW-0862">Zinc</keyword>
<feature type="domain" description="C2H2-type" evidence="13">
    <location>
        <begin position="378"/>
        <end position="405"/>
    </location>
</feature>
<keyword evidence="15" id="KW-1185">Reference proteome</keyword>
<evidence type="ECO:0000256" key="10">
    <source>
        <dbReference type="ARBA" id="ARBA00023242"/>
    </source>
</evidence>